<proteinExistence type="predicted"/>
<accession>A0A1X2H4X7</accession>
<dbReference type="Proteomes" id="UP000242180">
    <property type="component" value="Unassembled WGS sequence"/>
</dbReference>
<organism evidence="2 3">
    <name type="scientific">Syncephalastrum racemosum</name>
    <name type="common">Filamentous fungus</name>
    <dbReference type="NCBI Taxonomy" id="13706"/>
    <lineage>
        <taxon>Eukaryota</taxon>
        <taxon>Fungi</taxon>
        <taxon>Fungi incertae sedis</taxon>
        <taxon>Mucoromycota</taxon>
        <taxon>Mucoromycotina</taxon>
        <taxon>Mucoromycetes</taxon>
        <taxon>Mucorales</taxon>
        <taxon>Syncephalastraceae</taxon>
        <taxon>Syncephalastrum</taxon>
    </lineage>
</organism>
<comment type="caution">
    <text evidence="2">The sequence shown here is derived from an EMBL/GenBank/DDBJ whole genome shotgun (WGS) entry which is preliminary data.</text>
</comment>
<name>A0A1X2H4X7_SYNRA</name>
<dbReference type="OMA" id="PFFYLAY"/>
<sequence>MRLFAIPILKNRWAYYCHSKVPTQSRLMRAVNWSSKKWEALGTADPDTWKRKLHDRGDSLMDQLDYQEWFLKNVPSKEDIEEATPITQVYHASMVSNTSVQHDLEKLLDERKPYHRKYMFYSAYWVPVACTFAIVPIIPNIPLAYNLFRLYSHYKAYKGAQLLQYLAQHDSLAYAPSSDIDLILESTDFVRSDQLRIPDQIAEAYAQSQKAQQHAAALQNDIPGTLSLSQIAQLARHFESPGMEVELKRARFQILDAIAREKYDPKSK</sequence>
<gene>
    <name evidence="2" type="ORF">BCR43DRAFT_496962</name>
</gene>
<dbReference type="GO" id="GO:0005743">
    <property type="term" value="C:mitochondrial inner membrane"/>
    <property type="evidence" value="ECO:0007669"/>
    <property type="project" value="TreeGrafter"/>
</dbReference>
<evidence type="ECO:0000313" key="2">
    <source>
        <dbReference type="EMBL" id="ORY93456.1"/>
    </source>
</evidence>
<protein>
    <submittedName>
        <fullName evidence="2">Mitochondrial K+-H+ exchange-related-domain-containing protein</fullName>
    </submittedName>
</protein>
<keyword evidence="1" id="KW-0812">Transmembrane</keyword>
<dbReference type="GO" id="GO:1902600">
    <property type="term" value="P:proton transmembrane transport"/>
    <property type="evidence" value="ECO:0007669"/>
    <property type="project" value="TreeGrafter"/>
</dbReference>
<dbReference type="AlphaFoldDB" id="A0A1X2H4X7"/>
<dbReference type="Pfam" id="PF10173">
    <property type="entry name" value="Mit_KHE1"/>
    <property type="match status" value="1"/>
</dbReference>
<feature type="transmembrane region" description="Helical" evidence="1">
    <location>
        <begin position="118"/>
        <end position="138"/>
    </location>
</feature>
<evidence type="ECO:0000256" key="1">
    <source>
        <dbReference type="SAM" id="Phobius"/>
    </source>
</evidence>
<dbReference type="FunCoup" id="A0A1X2H4X7">
    <property type="interactions" value="18"/>
</dbReference>
<reference evidence="2 3" key="1">
    <citation type="submission" date="2016-07" db="EMBL/GenBank/DDBJ databases">
        <title>Pervasive Adenine N6-methylation of Active Genes in Fungi.</title>
        <authorList>
            <consortium name="DOE Joint Genome Institute"/>
            <person name="Mondo S.J."/>
            <person name="Dannebaum R.O."/>
            <person name="Kuo R.C."/>
            <person name="Labutti K."/>
            <person name="Haridas S."/>
            <person name="Kuo A."/>
            <person name="Salamov A."/>
            <person name="Ahrendt S.R."/>
            <person name="Lipzen A."/>
            <person name="Sullivan W."/>
            <person name="Andreopoulos W.B."/>
            <person name="Clum A."/>
            <person name="Lindquist E."/>
            <person name="Daum C."/>
            <person name="Ramamoorthy G.K."/>
            <person name="Gryganskyi A."/>
            <person name="Culley D."/>
            <person name="Magnuson J.K."/>
            <person name="James T.Y."/>
            <person name="O'Malley M.A."/>
            <person name="Stajich J.E."/>
            <person name="Spatafora J.W."/>
            <person name="Visel A."/>
            <person name="Grigoriev I.V."/>
        </authorList>
    </citation>
    <scope>NUCLEOTIDE SEQUENCE [LARGE SCALE GENOMIC DNA]</scope>
    <source>
        <strain evidence="2 3">NRRL 2496</strain>
    </source>
</reference>
<dbReference type="PANTHER" id="PTHR28062">
    <property type="entry name" value="K+-H+ EXCHANGE-LIKE PROTEIN"/>
    <property type="match status" value="1"/>
</dbReference>
<keyword evidence="3" id="KW-1185">Reference proteome</keyword>
<dbReference type="InterPro" id="IPR018786">
    <property type="entry name" value="Mit_KHE1"/>
</dbReference>
<evidence type="ECO:0000313" key="3">
    <source>
        <dbReference type="Proteomes" id="UP000242180"/>
    </source>
</evidence>
<dbReference type="STRING" id="13706.A0A1X2H4X7"/>
<dbReference type="PANTHER" id="PTHR28062:SF1">
    <property type="entry name" value="TRANSMEMBRANE PROTEIN"/>
    <property type="match status" value="1"/>
</dbReference>
<dbReference type="EMBL" id="MCGN01000009">
    <property type="protein sequence ID" value="ORY93456.1"/>
    <property type="molecule type" value="Genomic_DNA"/>
</dbReference>
<dbReference type="GO" id="GO:0006813">
    <property type="term" value="P:potassium ion transport"/>
    <property type="evidence" value="ECO:0007669"/>
    <property type="project" value="TreeGrafter"/>
</dbReference>
<keyword evidence="1" id="KW-0472">Membrane</keyword>
<dbReference type="InParanoid" id="A0A1X2H4X7"/>
<dbReference type="OrthoDB" id="5562676at2759"/>
<keyword evidence="1" id="KW-1133">Transmembrane helix</keyword>